<dbReference type="Proteomes" id="UP001501787">
    <property type="component" value="Unassembled WGS sequence"/>
</dbReference>
<keyword evidence="1" id="KW-1133">Transmembrane helix</keyword>
<organism evidence="2 3">
    <name type="scientific">Psychrobacter aestuarii</name>
    <dbReference type="NCBI Taxonomy" id="556327"/>
    <lineage>
        <taxon>Bacteria</taxon>
        <taxon>Pseudomonadati</taxon>
        <taxon>Pseudomonadota</taxon>
        <taxon>Gammaproteobacteria</taxon>
        <taxon>Moraxellales</taxon>
        <taxon>Moraxellaceae</taxon>
        <taxon>Psychrobacter</taxon>
    </lineage>
</organism>
<protein>
    <submittedName>
        <fullName evidence="2">Bax inhibitor-1/YccA family protein</fullName>
    </submittedName>
</protein>
<feature type="transmembrane region" description="Helical" evidence="1">
    <location>
        <begin position="111"/>
        <end position="130"/>
    </location>
</feature>
<evidence type="ECO:0000256" key="1">
    <source>
        <dbReference type="SAM" id="Phobius"/>
    </source>
</evidence>
<keyword evidence="3" id="KW-1185">Reference proteome</keyword>
<feature type="transmembrane region" description="Helical" evidence="1">
    <location>
        <begin position="87"/>
        <end position="105"/>
    </location>
</feature>
<keyword evidence="1" id="KW-0812">Transmembrane</keyword>
<evidence type="ECO:0000313" key="2">
    <source>
        <dbReference type="EMBL" id="GAA0320632.1"/>
    </source>
</evidence>
<dbReference type="PANTHER" id="PTHR41282">
    <property type="entry name" value="CONSERVED TRANSMEMBRANE PROTEIN-RELATED"/>
    <property type="match status" value="1"/>
</dbReference>
<dbReference type="EMBL" id="BAAAFR010000005">
    <property type="protein sequence ID" value="GAA0320632.1"/>
    <property type="molecule type" value="Genomic_DNA"/>
</dbReference>
<feature type="transmembrane region" description="Helical" evidence="1">
    <location>
        <begin position="213"/>
        <end position="234"/>
    </location>
</feature>
<dbReference type="InterPro" id="IPR010539">
    <property type="entry name" value="BaxI_1-like"/>
</dbReference>
<gene>
    <name evidence="2" type="ORF">GCM10009129_17940</name>
</gene>
<sequence length="239" mass="25878">MANPIVSRTELAVGGKPMTVKGVVQKTSMLLGLSALSGLGFFFYALTAGLSSGFIYMTAIISMFAGVGIAFLMMFKPHLAKTLAVPYALLEGLFLGGISMIFAAMYPSVPLTALCATFVTAAVMLGLYRSGVIKVTEKFRSILMSAVFAIMLLYIVQWGFAIFGSSLPFLFDGGMIAIGFSLFVVVIASFSLLLDFDNIERGVAMGVSEDYEWIFSVGIVATLVWMYIEFLRLLSYLQD</sequence>
<feature type="transmembrane region" description="Helical" evidence="1">
    <location>
        <begin position="28"/>
        <end position="47"/>
    </location>
</feature>
<feature type="transmembrane region" description="Helical" evidence="1">
    <location>
        <begin position="53"/>
        <end position="75"/>
    </location>
</feature>
<comment type="caution">
    <text evidence="2">The sequence shown here is derived from an EMBL/GenBank/DDBJ whole genome shotgun (WGS) entry which is preliminary data.</text>
</comment>
<feature type="transmembrane region" description="Helical" evidence="1">
    <location>
        <begin position="142"/>
        <end position="163"/>
    </location>
</feature>
<keyword evidence="1" id="KW-0472">Membrane</keyword>
<dbReference type="PIRSF" id="PIRSF009160">
    <property type="entry name" value="UCP009160"/>
    <property type="match status" value="1"/>
</dbReference>
<name>A0ABN0VYN1_9GAMM</name>
<dbReference type="Pfam" id="PF12811">
    <property type="entry name" value="BaxI_1"/>
    <property type="match status" value="1"/>
</dbReference>
<dbReference type="RefSeq" id="WP_201505228.1">
    <property type="nucleotide sequence ID" value="NZ_BAAAFR010000005.1"/>
</dbReference>
<dbReference type="PANTHER" id="PTHR41282:SF1">
    <property type="entry name" value="CONSERVED TRANSMEMBRANE PROTEIN-RELATED"/>
    <property type="match status" value="1"/>
</dbReference>
<accession>A0ABN0VYN1</accession>
<feature type="transmembrane region" description="Helical" evidence="1">
    <location>
        <begin position="169"/>
        <end position="193"/>
    </location>
</feature>
<evidence type="ECO:0000313" key="3">
    <source>
        <dbReference type="Proteomes" id="UP001501787"/>
    </source>
</evidence>
<proteinExistence type="predicted"/>
<reference evidence="2 3" key="1">
    <citation type="journal article" date="2019" name="Int. J. Syst. Evol. Microbiol.">
        <title>The Global Catalogue of Microorganisms (GCM) 10K type strain sequencing project: providing services to taxonomists for standard genome sequencing and annotation.</title>
        <authorList>
            <consortium name="The Broad Institute Genomics Platform"/>
            <consortium name="The Broad Institute Genome Sequencing Center for Infectious Disease"/>
            <person name="Wu L."/>
            <person name="Ma J."/>
        </authorList>
    </citation>
    <scope>NUCLEOTIDE SEQUENCE [LARGE SCALE GENOMIC DNA]</scope>
    <source>
        <strain evidence="2 3">JCM 16343</strain>
    </source>
</reference>